<reference evidence="1 2" key="1">
    <citation type="journal article" date="2023" name="Nucleic Acids Res.">
        <title>The hologenome of Daphnia magna reveals possible DNA methylation and microbiome-mediated evolution of the host genome.</title>
        <authorList>
            <person name="Chaturvedi A."/>
            <person name="Li X."/>
            <person name="Dhandapani V."/>
            <person name="Marshall H."/>
            <person name="Kissane S."/>
            <person name="Cuenca-Cambronero M."/>
            <person name="Asole G."/>
            <person name="Calvet F."/>
            <person name="Ruiz-Romero M."/>
            <person name="Marangio P."/>
            <person name="Guigo R."/>
            <person name="Rago D."/>
            <person name="Mirbahai L."/>
            <person name="Eastwood N."/>
            <person name="Colbourne J.K."/>
            <person name="Zhou J."/>
            <person name="Mallon E."/>
            <person name="Orsini L."/>
        </authorList>
    </citation>
    <scope>NUCLEOTIDE SEQUENCE [LARGE SCALE GENOMIC DNA]</scope>
    <source>
        <strain evidence="1">LRV0_1</strain>
    </source>
</reference>
<protein>
    <submittedName>
        <fullName evidence="1">Uncharacterized protein</fullName>
    </submittedName>
</protein>
<dbReference type="Proteomes" id="UP001234178">
    <property type="component" value="Unassembled WGS sequence"/>
</dbReference>
<comment type="caution">
    <text evidence="1">The sequence shown here is derived from an EMBL/GenBank/DDBJ whole genome shotgun (WGS) entry which is preliminary data.</text>
</comment>
<gene>
    <name evidence="1" type="ORF">OUZ56_003445</name>
</gene>
<organism evidence="1 2">
    <name type="scientific">Daphnia magna</name>
    <dbReference type="NCBI Taxonomy" id="35525"/>
    <lineage>
        <taxon>Eukaryota</taxon>
        <taxon>Metazoa</taxon>
        <taxon>Ecdysozoa</taxon>
        <taxon>Arthropoda</taxon>
        <taxon>Crustacea</taxon>
        <taxon>Branchiopoda</taxon>
        <taxon>Diplostraca</taxon>
        <taxon>Cladocera</taxon>
        <taxon>Anomopoda</taxon>
        <taxon>Daphniidae</taxon>
        <taxon>Daphnia</taxon>
    </lineage>
</organism>
<proteinExistence type="predicted"/>
<keyword evidence="2" id="KW-1185">Reference proteome</keyword>
<dbReference type="EMBL" id="JAOYFB010000036">
    <property type="protein sequence ID" value="KAK4021530.1"/>
    <property type="molecule type" value="Genomic_DNA"/>
</dbReference>
<name>A0ABR0A8Q8_9CRUS</name>
<evidence type="ECO:0000313" key="1">
    <source>
        <dbReference type="EMBL" id="KAK4021530.1"/>
    </source>
</evidence>
<evidence type="ECO:0000313" key="2">
    <source>
        <dbReference type="Proteomes" id="UP001234178"/>
    </source>
</evidence>
<sequence length="91" mass="10347">MRSANSLLKYIARRKRGNEAAKLKRLKQPFAGTEMFKLEQKVDKATKAKNSKKPIKIGQTEKNEKSAEVVEQNKEIAEVILEVGDQFVLCK</sequence>
<accession>A0ABR0A8Q8</accession>